<dbReference type="Pfam" id="PF00440">
    <property type="entry name" value="TetR_N"/>
    <property type="match status" value="1"/>
</dbReference>
<comment type="caution">
    <text evidence="4">The sequence shown here is derived from an EMBL/GenBank/DDBJ whole genome shotgun (WGS) entry which is preliminary data.</text>
</comment>
<organism evidence="4 5">
    <name type="scientific">Zobellia barbeyronii</name>
    <dbReference type="NCBI Taxonomy" id="2748009"/>
    <lineage>
        <taxon>Bacteria</taxon>
        <taxon>Pseudomonadati</taxon>
        <taxon>Bacteroidota</taxon>
        <taxon>Flavobacteriia</taxon>
        <taxon>Flavobacteriales</taxon>
        <taxon>Flavobacteriaceae</taxon>
        <taxon>Zobellia</taxon>
    </lineage>
</organism>
<dbReference type="EMBL" id="JACATN010000002">
    <property type="protein sequence ID" value="MBT2160543.1"/>
    <property type="molecule type" value="Genomic_DNA"/>
</dbReference>
<evidence type="ECO:0000313" key="5">
    <source>
        <dbReference type="Proteomes" id="UP000740413"/>
    </source>
</evidence>
<dbReference type="RefSeq" id="WP_214610774.1">
    <property type="nucleotide sequence ID" value="NZ_JACATN010000002.1"/>
</dbReference>
<dbReference type="PRINTS" id="PR00455">
    <property type="entry name" value="HTHTETR"/>
</dbReference>
<dbReference type="Proteomes" id="UP000740413">
    <property type="component" value="Unassembled WGS sequence"/>
</dbReference>
<dbReference type="InterPro" id="IPR009057">
    <property type="entry name" value="Homeodomain-like_sf"/>
</dbReference>
<keyword evidence="1 2" id="KW-0238">DNA-binding</keyword>
<keyword evidence="5" id="KW-1185">Reference proteome</keyword>
<dbReference type="InterPro" id="IPR001647">
    <property type="entry name" value="HTH_TetR"/>
</dbReference>
<evidence type="ECO:0000313" key="4">
    <source>
        <dbReference type="EMBL" id="MBT2160543.1"/>
    </source>
</evidence>
<reference evidence="5" key="1">
    <citation type="submission" date="2023-07" db="EMBL/GenBank/DDBJ databases">
        <title>Zobellia barbeyronii sp. nov., a new marine flavobacterium, isolated from green and red algae.</title>
        <authorList>
            <person name="Nedashkovskaya O.I."/>
            <person name="Otstavnykh N."/>
            <person name="Zhukova N."/>
            <person name="Guzev K."/>
            <person name="Chausova V."/>
            <person name="Tekutyeva L."/>
            <person name="Mikhailov V."/>
            <person name="Isaeva M."/>
        </authorList>
    </citation>
    <scope>NUCLEOTIDE SEQUENCE [LARGE SCALE GENOMIC DNA]</scope>
    <source>
        <strain evidence="5">KMM 6746</strain>
    </source>
</reference>
<evidence type="ECO:0000256" key="2">
    <source>
        <dbReference type="PROSITE-ProRule" id="PRU00335"/>
    </source>
</evidence>
<gene>
    <name evidence="4" type="ORF">HW347_04650</name>
</gene>
<dbReference type="InterPro" id="IPR050624">
    <property type="entry name" value="HTH-type_Tx_Regulator"/>
</dbReference>
<accession>A0ABS5WCA5</accession>
<dbReference type="Pfam" id="PF16295">
    <property type="entry name" value="TetR_C_10"/>
    <property type="match status" value="1"/>
</dbReference>
<dbReference type="PANTHER" id="PTHR43479:SF11">
    <property type="entry name" value="ACREF_ENVCD OPERON REPRESSOR-RELATED"/>
    <property type="match status" value="1"/>
</dbReference>
<dbReference type="PROSITE" id="PS50977">
    <property type="entry name" value="HTH_TETR_2"/>
    <property type="match status" value="1"/>
</dbReference>
<sequence>MRVKDETKRLAIVENTLDIVFEKGIAGIKMSVLAKRVGISPSTLYVYFKTKEDLIHSIATSLLKQMSKNQESALASESTFELKFRAKWINLLNFLLNHEKEVNFIDQWKQSPYFDKKSSKVWEYNKKVKNELFNEGREKEVLKDVNDFIIYAVMSGTAKQIIGLVKQGDLSLDKNSIDLYFSLVWDALKR</sequence>
<protein>
    <submittedName>
        <fullName evidence="4">TetR/AcrR family transcriptional regulator</fullName>
    </submittedName>
</protein>
<feature type="domain" description="HTH tetR-type" evidence="3">
    <location>
        <begin position="6"/>
        <end position="66"/>
    </location>
</feature>
<dbReference type="Gene3D" id="1.10.357.10">
    <property type="entry name" value="Tetracycline Repressor, domain 2"/>
    <property type="match status" value="1"/>
</dbReference>
<proteinExistence type="predicted"/>
<dbReference type="PANTHER" id="PTHR43479">
    <property type="entry name" value="ACREF/ENVCD OPERON REPRESSOR-RELATED"/>
    <property type="match status" value="1"/>
</dbReference>
<dbReference type="InterPro" id="IPR032551">
    <property type="entry name" value="BscR_C"/>
</dbReference>
<evidence type="ECO:0000256" key="1">
    <source>
        <dbReference type="ARBA" id="ARBA00023125"/>
    </source>
</evidence>
<dbReference type="SUPFAM" id="SSF46689">
    <property type="entry name" value="Homeodomain-like"/>
    <property type="match status" value="1"/>
</dbReference>
<name>A0ABS5WCA5_9FLAO</name>
<evidence type="ECO:0000259" key="3">
    <source>
        <dbReference type="PROSITE" id="PS50977"/>
    </source>
</evidence>
<feature type="DNA-binding region" description="H-T-H motif" evidence="2">
    <location>
        <begin position="29"/>
        <end position="48"/>
    </location>
</feature>